<dbReference type="GO" id="GO:0006313">
    <property type="term" value="P:DNA transposition"/>
    <property type="evidence" value="ECO:0007669"/>
    <property type="project" value="InterPro"/>
</dbReference>
<comment type="caution">
    <text evidence="2">The sequence shown here is derived from an EMBL/GenBank/DDBJ whole genome shotgun (WGS) entry which is preliminary data.</text>
</comment>
<protein>
    <submittedName>
        <fullName evidence="2">Transposase</fullName>
    </submittedName>
</protein>
<dbReference type="InterPro" id="IPR036515">
    <property type="entry name" value="Transposase_17_sf"/>
</dbReference>
<dbReference type="PANTHER" id="PTHR36966">
    <property type="entry name" value="REP-ASSOCIATED TYROSINE TRANSPOSASE"/>
    <property type="match status" value="1"/>
</dbReference>
<name>A0A7X9P399_9BACT</name>
<dbReference type="GO" id="GO:0043565">
    <property type="term" value="F:sequence-specific DNA binding"/>
    <property type="evidence" value="ECO:0007669"/>
    <property type="project" value="TreeGrafter"/>
</dbReference>
<dbReference type="Proteomes" id="UP000576082">
    <property type="component" value="Unassembled WGS sequence"/>
</dbReference>
<dbReference type="GO" id="GO:0004803">
    <property type="term" value="F:transposase activity"/>
    <property type="evidence" value="ECO:0007669"/>
    <property type="project" value="InterPro"/>
</dbReference>
<evidence type="ECO:0000313" key="3">
    <source>
        <dbReference type="Proteomes" id="UP000576082"/>
    </source>
</evidence>
<dbReference type="RefSeq" id="WP_169657050.1">
    <property type="nucleotide sequence ID" value="NZ_JABANE010000028.1"/>
</dbReference>
<dbReference type="SMART" id="SM01321">
    <property type="entry name" value="Y1_Tnp"/>
    <property type="match status" value="1"/>
</dbReference>
<dbReference type="Gene3D" id="3.30.70.1290">
    <property type="entry name" value="Transposase IS200-like"/>
    <property type="match status" value="1"/>
</dbReference>
<gene>
    <name evidence="2" type="ORF">HHU12_12360</name>
</gene>
<keyword evidence="3" id="KW-1185">Reference proteome</keyword>
<dbReference type="SUPFAM" id="SSF143422">
    <property type="entry name" value="Transposase IS200-like"/>
    <property type="match status" value="1"/>
</dbReference>
<evidence type="ECO:0000313" key="2">
    <source>
        <dbReference type="EMBL" id="NME68756.1"/>
    </source>
</evidence>
<dbReference type="EMBL" id="JABANE010000028">
    <property type="protein sequence ID" value="NME68756.1"/>
    <property type="molecule type" value="Genomic_DNA"/>
</dbReference>
<organism evidence="2 3">
    <name type="scientific">Flammeovirga aprica JL-4</name>
    <dbReference type="NCBI Taxonomy" id="694437"/>
    <lineage>
        <taxon>Bacteria</taxon>
        <taxon>Pseudomonadati</taxon>
        <taxon>Bacteroidota</taxon>
        <taxon>Cytophagia</taxon>
        <taxon>Cytophagales</taxon>
        <taxon>Flammeovirgaceae</taxon>
        <taxon>Flammeovirga</taxon>
    </lineage>
</organism>
<dbReference type="PANTHER" id="PTHR36966:SF1">
    <property type="entry name" value="REP-ASSOCIATED TYROSINE TRANSPOSASE"/>
    <property type="match status" value="1"/>
</dbReference>
<dbReference type="NCBIfam" id="NF047646">
    <property type="entry name" value="REP_Tyr_transpos"/>
    <property type="match status" value="1"/>
</dbReference>
<reference evidence="2 3" key="1">
    <citation type="submission" date="2020-04" db="EMBL/GenBank/DDBJ databases">
        <title>Flammeovirga sp. SR4, a novel species isolated from seawater.</title>
        <authorList>
            <person name="Wang X."/>
        </authorList>
    </citation>
    <scope>NUCLEOTIDE SEQUENCE [LARGE SCALE GENOMIC DNA]</scope>
    <source>
        <strain evidence="2 3">ATCC 23126</strain>
    </source>
</reference>
<dbReference type="Pfam" id="PF01797">
    <property type="entry name" value="Y1_Tnp"/>
    <property type="match status" value="1"/>
</dbReference>
<dbReference type="AlphaFoldDB" id="A0A7X9P399"/>
<accession>A0A7X9P399</accession>
<sequence>MSRKYKFNDQTKCYFVTLTVTEWVDVFTRKEYIDIIIDSLTFCQKNKGLQIHSYVIMTNHLHLIISTKEGGEKLEFILRDFKKYTSQNIRKAIEQNPKESRKKWMLWLFKSSANPAKQNFQFWQHYNFPIQLSSPKLLDQKMNYIHNNPVRSGVVNEPEEYMYSSARHYSGKKYTVLEIDFV</sequence>
<dbReference type="InterPro" id="IPR052715">
    <property type="entry name" value="RAYT_transposase"/>
</dbReference>
<proteinExistence type="predicted"/>
<evidence type="ECO:0000259" key="1">
    <source>
        <dbReference type="SMART" id="SM01321"/>
    </source>
</evidence>
<feature type="domain" description="Transposase IS200-like" evidence="1">
    <location>
        <begin position="10"/>
        <end position="148"/>
    </location>
</feature>
<dbReference type="InterPro" id="IPR002686">
    <property type="entry name" value="Transposase_17"/>
</dbReference>